<dbReference type="EMBL" id="CP042436">
    <property type="protein sequence ID" value="QEC62418.1"/>
    <property type="molecule type" value="Genomic_DNA"/>
</dbReference>
<reference evidence="1 2" key="1">
    <citation type="journal article" date="2017" name="Curr. Microbiol.">
        <title>Mucilaginibacter ginsenosidivorans sp. nov., Isolated from Soil of Ginseng Field.</title>
        <authorList>
            <person name="Kim M.M."/>
            <person name="Siddiqi M.Z."/>
            <person name="Im W.T."/>
        </authorList>
    </citation>
    <scope>NUCLEOTIDE SEQUENCE [LARGE SCALE GENOMIC DNA]</scope>
    <source>
        <strain evidence="1 2">Gsoil 3017</strain>
    </source>
</reference>
<gene>
    <name evidence="1" type="ORF">FRZ54_07405</name>
</gene>
<sequence>MAEFPGYQVIPEPKLSFEAFSGGIETHPLKGLKTFGPYSYKLNNLPKIRVAAIYPEGTYPILENLVRELHGSHMPQERKAYLEVFDGIEKIFKTKVELAAMTTCIALKKEDAFKAGIEPYLSLSETIGRAIREMAGRKLDFDVLMIYLPETWSPGFENLETSFDLHDFIKATAAMQNIATQVVREGSAIKYKCRCSVMWRLSIALYVKAGGIPWKLTSLDQNSAFIGLSYAMRMNTHTSKFEYTTCCSQVFDGDGTGLEFIAYDAAEIESVKGENPFLSRAEMRRLMSRSLELYQRKHAGRRPSRLIVHKTSQFTQNEIDGAFDAIPGNINLELLQVVQDTNWRGIKYIEKGKFKQPDMYPLDRGAYLQTGAQEVLLWTQGNILLSGKNFFKEGKNIPSPLMIRRFAGEGGWDRNCQAIMGLTKMNWNHDAMYDRLPVTLGYAKVLATTIKRMNQLVNKPYEFKYFM</sequence>
<evidence type="ECO:0000313" key="1">
    <source>
        <dbReference type="EMBL" id="QEC62418.1"/>
    </source>
</evidence>
<dbReference type="AlphaFoldDB" id="A0A5B8UU49"/>
<dbReference type="InterPro" id="IPR012337">
    <property type="entry name" value="RNaseH-like_sf"/>
</dbReference>
<name>A0A5B8UU49_9SPHI</name>
<dbReference type="Gene3D" id="3.30.420.10">
    <property type="entry name" value="Ribonuclease H-like superfamily/Ribonuclease H"/>
    <property type="match status" value="1"/>
</dbReference>
<dbReference type="SUPFAM" id="SSF53098">
    <property type="entry name" value="Ribonuclease H-like"/>
    <property type="match status" value="1"/>
</dbReference>
<dbReference type="Proteomes" id="UP000321479">
    <property type="component" value="Chromosome"/>
</dbReference>
<proteinExistence type="predicted"/>
<dbReference type="OrthoDB" id="530017at2"/>
<organism evidence="1 2">
    <name type="scientific">Mucilaginibacter ginsenosidivorans</name>
    <dbReference type="NCBI Taxonomy" id="398053"/>
    <lineage>
        <taxon>Bacteria</taxon>
        <taxon>Pseudomonadati</taxon>
        <taxon>Bacteroidota</taxon>
        <taxon>Sphingobacteriia</taxon>
        <taxon>Sphingobacteriales</taxon>
        <taxon>Sphingobacteriaceae</taxon>
        <taxon>Mucilaginibacter</taxon>
    </lineage>
</organism>
<dbReference type="KEGG" id="mgin:FRZ54_07405"/>
<evidence type="ECO:0000313" key="2">
    <source>
        <dbReference type="Proteomes" id="UP000321479"/>
    </source>
</evidence>
<accession>A0A5B8UU49</accession>
<dbReference type="CDD" id="cd04659">
    <property type="entry name" value="Piwi_piwi-like_ProArk"/>
    <property type="match status" value="1"/>
</dbReference>
<keyword evidence="2" id="KW-1185">Reference proteome</keyword>
<protein>
    <recommendedName>
        <fullName evidence="3">Nuclease PIN</fullName>
    </recommendedName>
</protein>
<dbReference type="Gene3D" id="3.40.50.2300">
    <property type="match status" value="1"/>
</dbReference>
<evidence type="ECO:0008006" key="3">
    <source>
        <dbReference type="Google" id="ProtNLM"/>
    </source>
</evidence>
<dbReference type="GO" id="GO:0003676">
    <property type="term" value="F:nucleic acid binding"/>
    <property type="evidence" value="ECO:0007669"/>
    <property type="project" value="InterPro"/>
</dbReference>
<dbReference type="RefSeq" id="WP_147030995.1">
    <property type="nucleotide sequence ID" value="NZ_CP042436.1"/>
</dbReference>
<dbReference type="InterPro" id="IPR036397">
    <property type="entry name" value="RNaseH_sf"/>
</dbReference>